<keyword evidence="2" id="KW-1185">Reference proteome</keyword>
<evidence type="ECO:0000313" key="2">
    <source>
        <dbReference type="Proteomes" id="UP001152320"/>
    </source>
</evidence>
<evidence type="ECO:0000313" key="1">
    <source>
        <dbReference type="EMBL" id="KAJ8043482.1"/>
    </source>
</evidence>
<dbReference type="AlphaFoldDB" id="A0A9Q1HBT4"/>
<gene>
    <name evidence="1" type="ORF">HOLleu_10581</name>
</gene>
<organism evidence="1 2">
    <name type="scientific">Holothuria leucospilota</name>
    <name type="common">Black long sea cucumber</name>
    <name type="synonym">Mertensiothuria leucospilota</name>
    <dbReference type="NCBI Taxonomy" id="206669"/>
    <lineage>
        <taxon>Eukaryota</taxon>
        <taxon>Metazoa</taxon>
        <taxon>Echinodermata</taxon>
        <taxon>Eleutherozoa</taxon>
        <taxon>Echinozoa</taxon>
        <taxon>Holothuroidea</taxon>
        <taxon>Aspidochirotacea</taxon>
        <taxon>Aspidochirotida</taxon>
        <taxon>Holothuriidae</taxon>
        <taxon>Holothuria</taxon>
    </lineage>
</organism>
<protein>
    <submittedName>
        <fullName evidence="1">Uncharacterized protein</fullName>
    </submittedName>
</protein>
<dbReference type="EMBL" id="JAIZAY010000004">
    <property type="protein sequence ID" value="KAJ8043482.1"/>
    <property type="molecule type" value="Genomic_DNA"/>
</dbReference>
<proteinExistence type="predicted"/>
<reference evidence="1" key="1">
    <citation type="submission" date="2021-10" db="EMBL/GenBank/DDBJ databases">
        <title>Tropical sea cucumber genome reveals ecological adaptation and Cuvierian tubules defense mechanism.</title>
        <authorList>
            <person name="Chen T."/>
        </authorList>
    </citation>
    <scope>NUCLEOTIDE SEQUENCE</scope>
    <source>
        <strain evidence="1">Nanhai2018</strain>
        <tissue evidence="1">Muscle</tissue>
    </source>
</reference>
<sequence>MVGHKSGVAAFLKEANSDIYIQGCPCHLMHLTAEKASKELLLNVEEFLIDILLSGQICKEKTGIAGISNFMWIRKQEDIKACQYQMAFLGTECKELVS</sequence>
<comment type="caution">
    <text evidence="1">The sequence shown here is derived from an EMBL/GenBank/DDBJ whole genome shotgun (WGS) entry which is preliminary data.</text>
</comment>
<name>A0A9Q1HBT4_HOLLE</name>
<dbReference type="Proteomes" id="UP001152320">
    <property type="component" value="Chromosome 4"/>
</dbReference>
<accession>A0A9Q1HBT4</accession>